<feature type="transmembrane region" description="Helical" evidence="6">
    <location>
        <begin position="280"/>
        <end position="297"/>
    </location>
</feature>
<keyword evidence="5 6" id="KW-0472">Membrane</keyword>
<keyword evidence="3 6" id="KW-0812">Transmembrane</keyword>
<dbReference type="SUPFAM" id="SSF103481">
    <property type="entry name" value="Multidrug resistance efflux transporter EmrE"/>
    <property type="match status" value="2"/>
</dbReference>
<comment type="similarity">
    <text evidence="2">Belongs to the EamA transporter family.</text>
</comment>
<feature type="transmembrane region" description="Helical" evidence="6">
    <location>
        <begin position="220"/>
        <end position="242"/>
    </location>
</feature>
<sequence length="299" mass="32419">MSTRLTPRTVFLLTLPPLLWAGNSIVGRLVHDQLPPVLLNLLRWAIAFVLLWPLAGPVFRREAGLWRHWKQYALLGLFGIGLYNTLQYMALQTSTPINVTLVASGMPVWMMLTGWLFFGVPVSRRQVAGAALSIAGVLLVLARGEWRHVLELRLVAGDLFMILATIAWSFYSWLLMRVREPAALRADWAGFLLAQVAFGVLCSGGFALGEQALGAAPVQWSWTLAAALLYVAVGPAVIAFRCWGEGVQAAGPSIGAFFVNLTPLFTAVLSSAFLGEAPHGYHAAAFALIVAGIVVSARR</sequence>
<feature type="transmembrane region" description="Helical" evidence="6">
    <location>
        <begin position="37"/>
        <end position="59"/>
    </location>
</feature>
<gene>
    <name evidence="8" type="ORF">GEV02_28510</name>
</gene>
<dbReference type="PANTHER" id="PTHR32322:SF2">
    <property type="entry name" value="EAMA DOMAIN-CONTAINING PROTEIN"/>
    <property type="match status" value="1"/>
</dbReference>
<keyword evidence="4 6" id="KW-1133">Transmembrane helix</keyword>
<feature type="domain" description="EamA" evidence="7">
    <location>
        <begin position="10"/>
        <end position="141"/>
    </location>
</feature>
<evidence type="ECO:0000259" key="7">
    <source>
        <dbReference type="Pfam" id="PF00892"/>
    </source>
</evidence>
<dbReference type="Proteomes" id="UP000440498">
    <property type="component" value="Unassembled WGS sequence"/>
</dbReference>
<feature type="transmembrane region" description="Helical" evidence="6">
    <location>
        <begin position="97"/>
        <end position="120"/>
    </location>
</feature>
<dbReference type="AlphaFoldDB" id="A0A6A7NCK5"/>
<proteinExistence type="inferred from homology"/>
<comment type="caution">
    <text evidence="8">The sequence shown here is derived from an EMBL/GenBank/DDBJ whole genome shotgun (WGS) entry which is preliminary data.</text>
</comment>
<dbReference type="EMBL" id="WHUG01000018">
    <property type="protein sequence ID" value="MQA42097.1"/>
    <property type="molecule type" value="Genomic_DNA"/>
</dbReference>
<dbReference type="PANTHER" id="PTHR32322">
    <property type="entry name" value="INNER MEMBRANE TRANSPORTER"/>
    <property type="match status" value="1"/>
</dbReference>
<dbReference type="InterPro" id="IPR000620">
    <property type="entry name" value="EamA_dom"/>
</dbReference>
<evidence type="ECO:0000256" key="4">
    <source>
        <dbReference type="ARBA" id="ARBA00022989"/>
    </source>
</evidence>
<feature type="transmembrane region" description="Helical" evidence="6">
    <location>
        <begin position="127"/>
        <end position="146"/>
    </location>
</feature>
<feature type="transmembrane region" description="Helical" evidence="6">
    <location>
        <begin position="188"/>
        <end position="208"/>
    </location>
</feature>
<dbReference type="GO" id="GO:0016020">
    <property type="term" value="C:membrane"/>
    <property type="evidence" value="ECO:0007669"/>
    <property type="project" value="UniProtKB-SubCell"/>
</dbReference>
<evidence type="ECO:0000313" key="9">
    <source>
        <dbReference type="Proteomes" id="UP000440498"/>
    </source>
</evidence>
<evidence type="ECO:0000256" key="2">
    <source>
        <dbReference type="ARBA" id="ARBA00007362"/>
    </source>
</evidence>
<keyword evidence="9" id="KW-1185">Reference proteome</keyword>
<evidence type="ECO:0000256" key="6">
    <source>
        <dbReference type="SAM" id="Phobius"/>
    </source>
</evidence>
<feature type="transmembrane region" description="Helical" evidence="6">
    <location>
        <begin position="254"/>
        <end position="274"/>
    </location>
</feature>
<accession>A0A6A7NCK5</accession>
<dbReference type="Pfam" id="PF00892">
    <property type="entry name" value="EamA"/>
    <property type="match status" value="2"/>
</dbReference>
<evidence type="ECO:0000313" key="8">
    <source>
        <dbReference type="EMBL" id="MQA42097.1"/>
    </source>
</evidence>
<organism evidence="8 9">
    <name type="scientific">Rugamonas aquatica</name>
    <dbReference type="NCBI Taxonomy" id="2743357"/>
    <lineage>
        <taxon>Bacteria</taxon>
        <taxon>Pseudomonadati</taxon>
        <taxon>Pseudomonadota</taxon>
        <taxon>Betaproteobacteria</taxon>
        <taxon>Burkholderiales</taxon>
        <taxon>Oxalobacteraceae</taxon>
        <taxon>Telluria group</taxon>
        <taxon>Rugamonas</taxon>
    </lineage>
</organism>
<feature type="domain" description="EamA" evidence="7">
    <location>
        <begin position="156"/>
        <end position="296"/>
    </location>
</feature>
<name>A0A6A7NCK5_9BURK</name>
<evidence type="ECO:0000256" key="5">
    <source>
        <dbReference type="ARBA" id="ARBA00023136"/>
    </source>
</evidence>
<dbReference type="InterPro" id="IPR050638">
    <property type="entry name" value="AA-Vitamin_Transporters"/>
</dbReference>
<evidence type="ECO:0000256" key="3">
    <source>
        <dbReference type="ARBA" id="ARBA00022692"/>
    </source>
</evidence>
<evidence type="ECO:0000256" key="1">
    <source>
        <dbReference type="ARBA" id="ARBA00004141"/>
    </source>
</evidence>
<protein>
    <submittedName>
        <fullName evidence="8">EamA family transporter</fullName>
    </submittedName>
</protein>
<feature type="transmembrane region" description="Helical" evidence="6">
    <location>
        <begin position="152"/>
        <end position="176"/>
    </location>
</feature>
<dbReference type="Gene3D" id="1.10.3730.20">
    <property type="match status" value="1"/>
</dbReference>
<comment type="subcellular location">
    <subcellularLocation>
        <location evidence="1">Membrane</location>
        <topology evidence="1">Multi-pass membrane protein</topology>
    </subcellularLocation>
</comment>
<dbReference type="RefSeq" id="WP_152841244.1">
    <property type="nucleotide sequence ID" value="NZ_WHUG01000018.1"/>
</dbReference>
<feature type="transmembrane region" description="Helical" evidence="6">
    <location>
        <begin position="71"/>
        <end position="91"/>
    </location>
</feature>
<reference evidence="8 9" key="1">
    <citation type="submission" date="2019-10" db="EMBL/GenBank/DDBJ databases">
        <title>Two novel species isolated from a subtropical stream in China.</title>
        <authorList>
            <person name="Lu H."/>
        </authorList>
    </citation>
    <scope>NUCLEOTIDE SEQUENCE [LARGE SCALE GENOMIC DNA]</scope>
    <source>
        <strain evidence="8 9">FT29W</strain>
    </source>
</reference>
<dbReference type="InterPro" id="IPR037185">
    <property type="entry name" value="EmrE-like"/>
</dbReference>